<reference evidence="1 2" key="1">
    <citation type="submission" date="2018-04" db="EMBL/GenBank/DDBJ databases">
        <title>Genomic Encyclopedia of Archaeal and Bacterial Type Strains, Phase II (KMG-II): from individual species to whole genera.</title>
        <authorList>
            <person name="Goeker M."/>
        </authorList>
    </citation>
    <scope>NUCLEOTIDE SEQUENCE [LARGE SCALE GENOMIC DNA]</scope>
    <source>
        <strain evidence="1 2">DSM 25731</strain>
    </source>
</reference>
<keyword evidence="2" id="KW-1185">Reference proteome</keyword>
<accession>A0A2T6BWU2</accession>
<sequence length="331" mass="38804">MYPWERKRKKKEELRKLLRIAGLKLITRRNTSITLGCIISINDGKGTKSIVSEADNSIVYDKGLSADEAAKKMAKYNKEAAKKYPKLSTEEALAKYMDVFIRNNFETIKKLYIQRRKIFRSKGEKAIMALWLKKVKSVFLNKADLIKLLTKHLDEFPALIKGYNQAQFKTTIKLQSKLIEKIDEFSMSGAYDEFFKKRFGNPPDWKLPKNTIDVFTDYDDFVKFVKDALDFEGIPRVFDSEIKYIYNFLKNHLHKGDEFIIEMKNIYKTCGSCTREFMMLEDLLSSLGKKVTFIIHTDERIKGFSQITEVYSDIKETIKKYNKLYNKTKKK</sequence>
<comment type="caution">
    <text evidence="1">The sequence shown here is derived from an EMBL/GenBank/DDBJ whole genome shotgun (WGS) entry which is preliminary data.</text>
</comment>
<dbReference type="AlphaFoldDB" id="A0A2T6BWU2"/>
<dbReference type="EMBL" id="QBKT01000006">
    <property type="protein sequence ID" value="PTX60506.1"/>
    <property type="molecule type" value="Genomic_DNA"/>
</dbReference>
<proteinExistence type="predicted"/>
<name>A0A2T6BWU2_9FLAO</name>
<organism evidence="1 2">
    <name type="scientific">Kordia periserrulae</name>
    <dbReference type="NCBI Taxonomy" id="701523"/>
    <lineage>
        <taxon>Bacteria</taxon>
        <taxon>Pseudomonadati</taxon>
        <taxon>Bacteroidota</taxon>
        <taxon>Flavobacteriia</taxon>
        <taxon>Flavobacteriales</taxon>
        <taxon>Flavobacteriaceae</taxon>
        <taxon>Kordia</taxon>
    </lineage>
</organism>
<dbReference type="Proteomes" id="UP000244090">
    <property type="component" value="Unassembled WGS sequence"/>
</dbReference>
<evidence type="ECO:0000313" key="1">
    <source>
        <dbReference type="EMBL" id="PTX60506.1"/>
    </source>
</evidence>
<protein>
    <submittedName>
        <fullName evidence="1">Uncharacterized protein</fullName>
    </submittedName>
</protein>
<gene>
    <name evidence="1" type="ORF">C8N46_106151</name>
</gene>
<evidence type="ECO:0000313" key="2">
    <source>
        <dbReference type="Proteomes" id="UP000244090"/>
    </source>
</evidence>